<keyword evidence="2" id="KW-1185">Reference proteome</keyword>
<sequence length="130" mass="14455">MQPDPLRVEEKEGETIGGLAPSALLPRTSLVDEIYQLSSAQRFGAAAGVTTAASSQRLIFADGPGLFGYASQKPMSLTDFSGLQPNDKRFGFSKKFWRWYHREVKLPGDADLCYEEACELHDEWCRLGKP</sequence>
<reference evidence="1 2" key="1">
    <citation type="submission" date="2019-09" db="EMBL/GenBank/DDBJ databases">
        <title>Isolation and complete genome sequencing of Methylocystis species.</title>
        <authorList>
            <person name="Rumah B.L."/>
            <person name="Stead C.E."/>
            <person name="Stevens B.C."/>
            <person name="Minton N.P."/>
            <person name="Grosse-Honebrink A."/>
            <person name="Zhang Y."/>
        </authorList>
    </citation>
    <scope>NUCLEOTIDE SEQUENCE [LARGE SCALE GENOMIC DNA]</scope>
    <source>
        <strain evidence="1 2">BRCS2</strain>
    </source>
</reference>
<evidence type="ECO:0000313" key="1">
    <source>
        <dbReference type="EMBL" id="QGM98375.1"/>
    </source>
</evidence>
<proteinExistence type="predicted"/>
<dbReference type="EMBL" id="CP044331">
    <property type="protein sequence ID" value="QGM98375.1"/>
    <property type="molecule type" value="Genomic_DNA"/>
</dbReference>
<accession>A0A6B8M7L5</accession>
<gene>
    <name evidence="1" type="ORF">F7D14_13400</name>
</gene>
<dbReference type="KEGG" id="mpar:F7D14_13400"/>
<evidence type="ECO:0000313" key="2">
    <source>
        <dbReference type="Proteomes" id="UP000422569"/>
    </source>
</evidence>
<name>A0A6B8M7L5_9HYPH</name>
<dbReference type="RefSeq" id="WP_154419977.1">
    <property type="nucleotide sequence ID" value="NZ_CP044331.1"/>
</dbReference>
<dbReference type="Proteomes" id="UP000422569">
    <property type="component" value="Chromosome"/>
</dbReference>
<dbReference type="AlphaFoldDB" id="A0A6B8M7L5"/>
<protein>
    <submittedName>
        <fullName evidence="1">Uncharacterized protein</fullName>
    </submittedName>
</protein>
<organism evidence="1 2">
    <name type="scientific">Methylocystis parvus</name>
    <dbReference type="NCBI Taxonomy" id="134"/>
    <lineage>
        <taxon>Bacteria</taxon>
        <taxon>Pseudomonadati</taxon>
        <taxon>Pseudomonadota</taxon>
        <taxon>Alphaproteobacteria</taxon>
        <taxon>Hyphomicrobiales</taxon>
        <taxon>Methylocystaceae</taxon>
        <taxon>Methylocystis</taxon>
    </lineage>
</organism>